<dbReference type="EMBL" id="KM982401">
    <property type="protein sequence ID" value="AKI79620.1"/>
    <property type="molecule type" value="Genomic_DNA"/>
</dbReference>
<comment type="cofactor">
    <cofactor evidence="1">
        <name>FAD</name>
        <dbReference type="ChEBI" id="CHEBI:57692"/>
    </cofactor>
</comment>
<evidence type="ECO:0000256" key="4">
    <source>
        <dbReference type="ARBA" id="ARBA00022827"/>
    </source>
</evidence>
<evidence type="ECO:0000313" key="7">
    <source>
        <dbReference type="Proteomes" id="UP000241474"/>
    </source>
</evidence>
<evidence type="ECO:0000256" key="3">
    <source>
        <dbReference type="ARBA" id="ARBA00022630"/>
    </source>
</evidence>
<dbReference type="InterPro" id="IPR036188">
    <property type="entry name" value="FAD/NAD-bd_sf"/>
</dbReference>
<protein>
    <submittedName>
        <fullName evidence="6">Glucose-methanol-choline oxidoreductase</fullName>
    </submittedName>
</protein>
<dbReference type="GO" id="GO:0050660">
    <property type="term" value="F:flavin adenine dinucleotide binding"/>
    <property type="evidence" value="ECO:0007669"/>
    <property type="project" value="InterPro"/>
</dbReference>
<dbReference type="PANTHER" id="PTHR11552">
    <property type="entry name" value="GLUCOSE-METHANOL-CHOLINE GMC OXIDOREDUCTASE"/>
    <property type="match status" value="1"/>
</dbReference>
<evidence type="ECO:0000256" key="1">
    <source>
        <dbReference type="ARBA" id="ARBA00001974"/>
    </source>
</evidence>
<evidence type="ECO:0000313" key="6">
    <source>
        <dbReference type="EMBL" id="AKI79620.1"/>
    </source>
</evidence>
<dbReference type="InterPro" id="IPR007867">
    <property type="entry name" value="GMC_OxRtase_C"/>
</dbReference>
<dbReference type="Gene3D" id="3.30.410.40">
    <property type="match status" value="1"/>
</dbReference>
<evidence type="ECO:0000256" key="2">
    <source>
        <dbReference type="ARBA" id="ARBA00010790"/>
    </source>
</evidence>
<dbReference type="Pfam" id="PF00732">
    <property type="entry name" value="GMC_oxred_N"/>
    <property type="match status" value="1"/>
</dbReference>
<dbReference type="SUPFAM" id="SSF51905">
    <property type="entry name" value="FAD/NAD(P)-binding domain"/>
    <property type="match status" value="1"/>
</dbReference>
<accession>A0A0G2Y1Q6</accession>
<feature type="domain" description="Glucose-methanol-choline oxidoreductase N-terminal" evidence="5">
    <location>
        <begin position="309"/>
        <end position="323"/>
    </location>
</feature>
<dbReference type="PIRSF" id="PIRSF000137">
    <property type="entry name" value="Alcohol_oxidase"/>
    <property type="match status" value="1"/>
</dbReference>
<dbReference type="Pfam" id="PF05199">
    <property type="entry name" value="GMC_oxred_C"/>
    <property type="match status" value="1"/>
</dbReference>
<dbReference type="GO" id="GO:0016614">
    <property type="term" value="F:oxidoreductase activity, acting on CH-OH group of donors"/>
    <property type="evidence" value="ECO:0007669"/>
    <property type="project" value="InterPro"/>
</dbReference>
<proteinExistence type="inferred from homology"/>
<dbReference type="Gene3D" id="3.50.50.60">
    <property type="entry name" value="FAD/NAD(P)-binding domain"/>
    <property type="match status" value="1"/>
</dbReference>
<dbReference type="InterPro" id="IPR000172">
    <property type="entry name" value="GMC_OxRdtase_N"/>
</dbReference>
<organism evidence="6 7">
    <name type="scientific">Acanthamoeba polyphaga mimivirus</name>
    <name type="common">APMV</name>
    <dbReference type="NCBI Taxonomy" id="212035"/>
    <lineage>
        <taxon>Viruses</taxon>
        <taxon>Varidnaviria</taxon>
        <taxon>Bamfordvirae</taxon>
        <taxon>Nucleocytoviricota</taxon>
        <taxon>Megaviricetes</taxon>
        <taxon>Imitervirales</taxon>
        <taxon>Mimiviridae</taxon>
        <taxon>Megamimivirinae</taxon>
        <taxon>Mimivirus</taxon>
        <taxon>Mimivirus bradfordmassiliense</taxon>
    </lineage>
</organism>
<reference evidence="6 7" key="1">
    <citation type="submission" date="2014-10" db="EMBL/GenBank/DDBJ databases">
        <title>Pan-genome analysis of Brazilian lineage A amoebal mimiviruses.</title>
        <authorList>
            <person name="Assis F.L."/>
            <person name="Abrahao J.S."/>
            <person name="Kroon E.G."/>
            <person name="Dornas F.P."/>
            <person name="Andrade K.R."/>
            <person name="Borato P.V.M."/>
            <person name="Pilotto M.R."/>
            <person name="Benamar S."/>
            <person name="LaScola B."/>
            <person name="Colson P."/>
        </authorList>
    </citation>
    <scope>NUCLEOTIDE SEQUENCE [LARGE SCALE GENOMIC DNA]</scope>
    <source>
        <strain evidence="6 7">Oyster</strain>
    </source>
</reference>
<dbReference type="Proteomes" id="UP000241474">
    <property type="component" value="Segment"/>
</dbReference>
<dbReference type="PROSITE" id="PS00624">
    <property type="entry name" value="GMC_OXRED_2"/>
    <property type="match status" value="1"/>
</dbReference>
<keyword evidence="4" id="KW-0274">FAD</keyword>
<comment type="similarity">
    <text evidence="2">Belongs to the GMC oxidoreductase family.</text>
</comment>
<sequence>MNPTKLFLVFVAFAFAIINALPVCRQGTFDPDYNGIPDYIIVGSGPGGSRAVQQCIAKGHKCTLVERGYDYFEVPYVQTPSASFLVYSSPAVRYASTVSAKNLFNLTVNAIEANVVGGASSINGLIVVITDIDNFYRELNITGWSYEELLPRYLELMTSLNRPEHTGPLDVSDTPVSDPAYQAYRNAIRQVFPNIPERLPDMNTAFANQNGTNFPGFGPPETSTKTTYMNFAGANVPIVSYRESAYMAFVHPIRNHPNFRLMTRSRVDKVVFDVCKTRARKVIVTATNYFGSQYQCELTARYGIVLAAGAIRTPQILLQSGIGPANELSALGISVVKNLTDVGRHLDDHPTIVRQYIGPIPDNYYSANINGHAYWNYQDNASVIPNWAMQIAGVPGINLKTVLSVLQNQKSRGSVKLRSANPDDELLIDLGHLNDISDLKTAANGFNKTNQVVNNLNYLELPGYSTVVCPPSMPNCYNNMTEFYLASYLQFASSGYHYTGTCALGKVVDPNTGLVYGFENLYVTDASVVPKTPRGNTQATTYVVSGKLAEKIF</sequence>
<name>A0A0G2Y1Q6_MIMIV</name>
<dbReference type="PANTHER" id="PTHR11552:SF147">
    <property type="entry name" value="CHOLINE DEHYDROGENASE, MITOCHONDRIAL"/>
    <property type="match status" value="1"/>
</dbReference>
<dbReference type="SUPFAM" id="SSF54373">
    <property type="entry name" value="FAD-linked reductases, C-terminal domain"/>
    <property type="match status" value="1"/>
</dbReference>
<evidence type="ECO:0000259" key="5">
    <source>
        <dbReference type="PROSITE" id="PS00624"/>
    </source>
</evidence>
<organismHost>
    <name type="scientific">Acanthamoeba polyphaga</name>
    <name type="common">Amoeba</name>
    <dbReference type="NCBI Taxonomy" id="5757"/>
</organismHost>
<keyword evidence="3" id="KW-0285">Flavoprotein</keyword>
<dbReference type="InterPro" id="IPR012132">
    <property type="entry name" value="GMC_OxRdtase"/>
</dbReference>